<dbReference type="InterPro" id="IPR046347">
    <property type="entry name" value="bZIP_sf"/>
</dbReference>
<evidence type="ECO:0000256" key="4">
    <source>
        <dbReference type="ARBA" id="ARBA00023242"/>
    </source>
</evidence>
<dbReference type="STRING" id="2711.A0A067ESA5"/>
<feature type="coiled-coil region" evidence="5">
    <location>
        <begin position="162"/>
        <end position="196"/>
    </location>
</feature>
<feature type="domain" description="BZIP" evidence="7">
    <location>
        <begin position="114"/>
        <end position="129"/>
    </location>
</feature>
<dbReference type="SMR" id="A0A067ESA5"/>
<dbReference type="SUPFAM" id="SSF57959">
    <property type="entry name" value="Leucine zipper domain"/>
    <property type="match status" value="1"/>
</dbReference>
<reference evidence="8 9" key="1">
    <citation type="submission" date="2014-04" db="EMBL/GenBank/DDBJ databases">
        <authorList>
            <consortium name="International Citrus Genome Consortium"/>
            <person name="Gmitter F."/>
            <person name="Chen C."/>
            <person name="Farmerie W."/>
            <person name="Harkins T."/>
            <person name="Desany B."/>
            <person name="Mohiuddin M."/>
            <person name="Kodira C."/>
            <person name="Borodovsky M."/>
            <person name="Lomsadze A."/>
            <person name="Burns P."/>
            <person name="Jenkins J."/>
            <person name="Prochnik S."/>
            <person name="Shu S."/>
            <person name="Chapman J."/>
            <person name="Pitluck S."/>
            <person name="Schmutz J."/>
            <person name="Rokhsar D."/>
        </authorList>
    </citation>
    <scope>NUCLEOTIDE SEQUENCE</scope>
</reference>
<dbReference type="Gene3D" id="1.20.5.170">
    <property type="match status" value="1"/>
</dbReference>
<keyword evidence="9" id="KW-1185">Reference proteome</keyword>
<evidence type="ECO:0000256" key="2">
    <source>
        <dbReference type="ARBA" id="ARBA00023015"/>
    </source>
</evidence>
<dbReference type="SMART" id="SM00338">
    <property type="entry name" value="BRLZ"/>
    <property type="match status" value="1"/>
</dbReference>
<dbReference type="GO" id="GO:0005634">
    <property type="term" value="C:nucleus"/>
    <property type="evidence" value="ECO:0000318"/>
    <property type="project" value="GO_Central"/>
</dbReference>
<comment type="subcellular location">
    <subcellularLocation>
        <location evidence="1">Nucleus</location>
    </subcellularLocation>
</comment>
<dbReference type="PROSITE" id="PS00036">
    <property type="entry name" value="BZIP_BASIC"/>
    <property type="match status" value="1"/>
</dbReference>
<dbReference type="PANTHER" id="PTHR46391:SF11">
    <property type="entry name" value="BASIC LEUCINE ZIPPER 19-LIKE ISOFORM X1"/>
    <property type="match status" value="1"/>
</dbReference>
<dbReference type="AlphaFoldDB" id="A0A067ESA5"/>
<evidence type="ECO:0000256" key="5">
    <source>
        <dbReference type="SAM" id="Coils"/>
    </source>
</evidence>
<evidence type="ECO:0000256" key="1">
    <source>
        <dbReference type="ARBA" id="ARBA00004123"/>
    </source>
</evidence>
<feature type="compositionally biased region" description="Polar residues" evidence="6">
    <location>
        <begin position="67"/>
        <end position="81"/>
    </location>
</feature>
<dbReference type="InterPro" id="IPR052483">
    <property type="entry name" value="bZIP_transcription_regulators"/>
</dbReference>
<dbReference type="GO" id="GO:0003700">
    <property type="term" value="F:DNA-binding transcription factor activity"/>
    <property type="evidence" value="ECO:0007669"/>
    <property type="project" value="InterPro"/>
</dbReference>
<dbReference type="Proteomes" id="UP000027120">
    <property type="component" value="Unassembled WGS sequence"/>
</dbReference>
<keyword evidence="3" id="KW-0804">Transcription</keyword>
<evidence type="ECO:0000313" key="8">
    <source>
        <dbReference type="EMBL" id="KDO56740.1"/>
    </source>
</evidence>
<dbReference type="GO" id="GO:0045893">
    <property type="term" value="P:positive regulation of DNA-templated transcription"/>
    <property type="evidence" value="ECO:0000318"/>
    <property type="project" value="GO_Central"/>
</dbReference>
<dbReference type="InterPro" id="IPR004827">
    <property type="entry name" value="bZIP"/>
</dbReference>
<evidence type="ECO:0000313" key="9">
    <source>
        <dbReference type="Proteomes" id="UP000027120"/>
    </source>
</evidence>
<feature type="region of interest" description="Disordered" evidence="6">
    <location>
        <begin position="54"/>
        <end position="112"/>
    </location>
</feature>
<feature type="compositionally biased region" description="Polar residues" evidence="6">
    <location>
        <begin position="89"/>
        <end position="103"/>
    </location>
</feature>
<evidence type="ECO:0000256" key="3">
    <source>
        <dbReference type="ARBA" id="ARBA00023163"/>
    </source>
</evidence>
<organism evidence="8 9">
    <name type="scientific">Citrus sinensis</name>
    <name type="common">Sweet orange</name>
    <name type="synonym">Citrus aurantium var. sinensis</name>
    <dbReference type="NCBI Taxonomy" id="2711"/>
    <lineage>
        <taxon>Eukaryota</taxon>
        <taxon>Viridiplantae</taxon>
        <taxon>Streptophyta</taxon>
        <taxon>Embryophyta</taxon>
        <taxon>Tracheophyta</taxon>
        <taxon>Spermatophyta</taxon>
        <taxon>Magnoliopsida</taxon>
        <taxon>eudicotyledons</taxon>
        <taxon>Gunneridae</taxon>
        <taxon>Pentapetalae</taxon>
        <taxon>rosids</taxon>
        <taxon>malvids</taxon>
        <taxon>Sapindales</taxon>
        <taxon>Rutaceae</taxon>
        <taxon>Aurantioideae</taxon>
        <taxon>Citrus</taxon>
    </lineage>
</organism>
<dbReference type="Pfam" id="PF00170">
    <property type="entry name" value="bZIP_1"/>
    <property type="match status" value="1"/>
</dbReference>
<proteinExistence type="predicted"/>
<sequence>MLNRTRSFSSSSGISMENLASLRRSASDSLALMSSTNVIKIGVGDNFSFEGDVETRKGDDDNNNNNHLNYSSDKKPSSANNEVRALTPIDSSSKIEPQKSVASNDHGKGPKRMKRLLANRVSAQRSRLRNLAYMEKLKKEIDNEEARLSVLLPLVSHYETECKVLGKMNREMKEMMEALENETAAKEAEFQALMEEKEALGLAYRLLGEGK</sequence>
<evidence type="ECO:0000256" key="6">
    <source>
        <dbReference type="SAM" id="MobiDB-lite"/>
    </source>
</evidence>
<keyword evidence="4" id="KW-0539">Nucleus</keyword>
<dbReference type="PANTHER" id="PTHR46391">
    <property type="entry name" value="BASIC LEUCINE ZIPPER 34"/>
    <property type="match status" value="1"/>
</dbReference>
<gene>
    <name evidence="8" type="ORF">CISIN_1g048456mg</name>
</gene>
<protein>
    <recommendedName>
        <fullName evidence="7">BZIP domain-containing protein</fullName>
    </recommendedName>
</protein>
<dbReference type="GO" id="GO:0003677">
    <property type="term" value="F:DNA binding"/>
    <property type="evidence" value="ECO:0000318"/>
    <property type="project" value="GO_Central"/>
</dbReference>
<keyword evidence="5" id="KW-0175">Coiled coil</keyword>
<accession>A0A067ESA5</accession>
<keyword evidence="2" id="KW-0805">Transcription regulation</keyword>
<dbReference type="EMBL" id="KK784970">
    <property type="protein sequence ID" value="KDO56740.1"/>
    <property type="molecule type" value="Genomic_DNA"/>
</dbReference>
<evidence type="ECO:0000259" key="7">
    <source>
        <dbReference type="PROSITE" id="PS00036"/>
    </source>
</evidence>
<name>A0A067ESA5_CITSI</name>